<dbReference type="AlphaFoldDB" id="D7BGQ5"/>
<dbReference type="KEGG" id="msv:Mesil_0114"/>
<feature type="domain" description="Peripheral subunit-binding (PSBD)" evidence="3">
    <location>
        <begin position="10"/>
        <end position="47"/>
    </location>
</feature>
<proteinExistence type="inferred from homology"/>
<evidence type="ECO:0000256" key="1">
    <source>
        <dbReference type="ARBA" id="ARBA00007317"/>
    </source>
</evidence>
<gene>
    <name evidence="4" type="ordered locus">Mesil_0114</name>
</gene>
<comment type="similarity">
    <text evidence="1">Belongs to the 2-oxoacid dehydrogenase family.</text>
</comment>
<dbReference type="eggNOG" id="COG0508">
    <property type="taxonomic scope" value="Bacteria"/>
</dbReference>
<evidence type="ECO:0000313" key="4">
    <source>
        <dbReference type="EMBL" id="ADH62059.1"/>
    </source>
</evidence>
<name>D7BGQ5_ALLS1</name>
<dbReference type="EMBL" id="CP002042">
    <property type="protein sequence ID" value="ADH62059.1"/>
    <property type="molecule type" value="Genomic_DNA"/>
</dbReference>
<sequence length="526" mass="55353">MIALKMSEPKITPLARRLAEENGINWRTLKGSGPEGTIVERDILSFLAKVMAGEIDLPPAPEEKSAPPEVIPDISQAQAKLAKEGVSLSDVIPVNEPVPTLGNLTSLESTTHPGSAASIFTARSTPPISDPLRPGFQEASFHGDSREDKHPTLGDFDIVFDDLGLDSPSLEAEAPAGTVFTPEPIPAMTAEPAPPGLDVAQFPGLSPEEKLTWPEVKVPSSDLTNEVPHSEPAPLDLGDWGEPEVAAATPAEPPLPSLETPAEPQAPSSWDEPVTPEPTPAWQEPSSEPSFTTWQAETATPAWQAEAAPADTEGTPIHEAEAASGFAGMPEEPAASEVVAPPTPEAAPAAWSGLATPSAAAPIPPSGQEIPSPAPLRVQAWQRLVQVGAAAQAAETLAQAWHREVGMLPFLYRAAEKALADLELPLRAHKGVLEGEILRAYQAVPAHTLRGTLEALEAATEADGGLVVLILDGFDQLIFPGAKVLSLGRRLGEQALLAVSGDLEAQTASKLLERVAYYLERPILLA</sequence>
<accession>D7BGQ5</accession>
<evidence type="ECO:0000259" key="3">
    <source>
        <dbReference type="PROSITE" id="PS51826"/>
    </source>
</evidence>
<dbReference type="Proteomes" id="UP000001916">
    <property type="component" value="Chromosome"/>
</dbReference>
<evidence type="ECO:0000313" key="5">
    <source>
        <dbReference type="Proteomes" id="UP000001916"/>
    </source>
</evidence>
<dbReference type="STRING" id="526227.Mesil_0114"/>
<keyword evidence="5" id="KW-1185">Reference proteome</keyword>
<dbReference type="InterPro" id="IPR004167">
    <property type="entry name" value="PSBD"/>
</dbReference>
<dbReference type="InterPro" id="IPR036625">
    <property type="entry name" value="E3-bd_dom_sf"/>
</dbReference>
<dbReference type="GO" id="GO:0016746">
    <property type="term" value="F:acyltransferase activity"/>
    <property type="evidence" value="ECO:0007669"/>
    <property type="project" value="InterPro"/>
</dbReference>
<protein>
    <submittedName>
        <fullName evidence="4">E3 binding domain protein</fullName>
    </submittedName>
</protein>
<organism evidence="4 5">
    <name type="scientific">Allomeiothermus silvanus (strain ATCC 700542 / DSM 9946 / NBRC 106475 / NCIMB 13440 / VI-R2)</name>
    <name type="common">Thermus silvanus</name>
    <dbReference type="NCBI Taxonomy" id="526227"/>
    <lineage>
        <taxon>Bacteria</taxon>
        <taxon>Thermotogati</taxon>
        <taxon>Deinococcota</taxon>
        <taxon>Deinococci</taxon>
        <taxon>Thermales</taxon>
        <taxon>Thermaceae</taxon>
        <taxon>Allomeiothermus</taxon>
    </lineage>
</organism>
<dbReference type="PROSITE" id="PS51826">
    <property type="entry name" value="PSBD"/>
    <property type="match status" value="1"/>
</dbReference>
<feature type="region of interest" description="Disordered" evidence="2">
    <location>
        <begin position="219"/>
        <end position="294"/>
    </location>
</feature>
<dbReference type="Pfam" id="PF02817">
    <property type="entry name" value="E3_binding"/>
    <property type="match status" value="1"/>
</dbReference>
<dbReference type="SUPFAM" id="SSF47005">
    <property type="entry name" value="Peripheral subunit-binding domain of 2-oxo acid dehydrogenase complex"/>
    <property type="match status" value="1"/>
</dbReference>
<dbReference type="HOGENOM" id="CLU_538316_0_0_0"/>
<dbReference type="Gene3D" id="4.10.320.10">
    <property type="entry name" value="E3-binding domain"/>
    <property type="match status" value="1"/>
</dbReference>
<reference evidence="4 5" key="1">
    <citation type="journal article" date="2010" name="Stand. Genomic Sci.">
        <title>Complete genome sequence of Meiothermus silvanus type strain (VI-R2).</title>
        <authorList>
            <person name="Sikorski J."/>
            <person name="Tindall B.J."/>
            <person name="Lowry S."/>
            <person name="Lucas S."/>
            <person name="Nolan M."/>
            <person name="Copeland A."/>
            <person name="Glavina Del Rio T."/>
            <person name="Tice H."/>
            <person name="Cheng J.F."/>
            <person name="Han C."/>
            <person name="Pitluck S."/>
            <person name="Liolios K."/>
            <person name="Ivanova N."/>
            <person name="Mavromatis K."/>
            <person name="Mikhailova N."/>
            <person name="Pati A."/>
            <person name="Goodwin L."/>
            <person name="Chen A."/>
            <person name="Palaniappan K."/>
            <person name="Land M."/>
            <person name="Hauser L."/>
            <person name="Chang Y.J."/>
            <person name="Jeffries C.D."/>
            <person name="Rohde M."/>
            <person name="Goker M."/>
            <person name="Woyke T."/>
            <person name="Bristow J."/>
            <person name="Eisen J.A."/>
            <person name="Markowitz V."/>
            <person name="Hugenholtz P."/>
            <person name="Kyrpides N.C."/>
            <person name="Klenk H.P."/>
            <person name="Lapidus A."/>
        </authorList>
    </citation>
    <scope>NUCLEOTIDE SEQUENCE [LARGE SCALE GENOMIC DNA]</scope>
    <source>
        <strain evidence="5">ATCC 700542 / DSM 9946 / VI-R2</strain>
    </source>
</reference>
<evidence type="ECO:0000256" key="2">
    <source>
        <dbReference type="SAM" id="MobiDB-lite"/>
    </source>
</evidence>